<dbReference type="PROSITE" id="PS50222">
    <property type="entry name" value="EF_HAND_2"/>
    <property type="match status" value="4"/>
</dbReference>
<dbReference type="FunFam" id="1.10.238.10:FF:000527">
    <property type="entry name" value="Calmodulin-3"/>
    <property type="match status" value="1"/>
</dbReference>
<keyword evidence="1" id="KW-0677">Repeat</keyword>
<dbReference type="EMBL" id="LUEZ02000025">
    <property type="protein sequence ID" value="RDB26625.1"/>
    <property type="molecule type" value="Genomic_DNA"/>
</dbReference>
<dbReference type="GO" id="GO:0005509">
    <property type="term" value="F:calcium ion binding"/>
    <property type="evidence" value="ECO:0007669"/>
    <property type="project" value="InterPro"/>
</dbReference>
<dbReference type="GO" id="GO:0016460">
    <property type="term" value="C:myosin II complex"/>
    <property type="evidence" value="ECO:0007669"/>
    <property type="project" value="TreeGrafter"/>
</dbReference>
<comment type="caution">
    <text evidence="4">The sequence shown here is derived from an EMBL/GenBank/DDBJ whole genome shotgun (WGS) entry which is preliminary data.</text>
</comment>
<keyword evidence="2" id="KW-0106">Calcium</keyword>
<dbReference type="InterPro" id="IPR018247">
    <property type="entry name" value="EF_Hand_1_Ca_BS"/>
</dbReference>
<dbReference type="PANTHER" id="PTHR23048:SF0">
    <property type="entry name" value="CALMODULIN LIKE 3"/>
    <property type="match status" value="1"/>
</dbReference>
<dbReference type="InterPro" id="IPR050230">
    <property type="entry name" value="CALM/Myosin/TropC-like"/>
</dbReference>
<dbReference type="Gene3D" id="1.10.238.10">
    <property type="entry name" value="EF-hand"/>
    <property type="match status" value="3"/>
</dbReference>
<evidence type="ECO:0000256" key="1">
    <source>
        <dbReference type="ARBA" id="ARBA00022737"/>
    </source>
</evidence>
<protein>
    <submittedName>
        <fullName evidence="4">Calmodulin</fullName>
    </submittedName>
</protein>
<dbReference type="InterPro" id="IPR002048">
    <property type="entry name" value="EF_hand_dom"/>
</dbReference>
<dbReference type="Pfam" id="PF13499">
    <property type="entry name" value="EF-hand_7"/>
    <property type="match status" value="2"/>
</dbReference>
<dbReference type="SUPFAM" id="SSF47473">
    <property type="entry name" value="EF-hand"/>
    <property type="match status" value="1"/>
</dbReference>
<accession>A0A369K1Y0</accession>
<proteinExistence type="predicted"/>
<dbReference type="OrthoDB" id="26525at2759"/>
<sequence>MANEIQLSEEQIASFKDAFSLFDRDNDGTITTFELGTVMRKLGQDPTDAELQSMINEVDVDRNGTIDFKEFLNMMARSLQDMDGDTEMALAFQVFDKDRSGKISAAELKQVMLSLGEPLTDREIEAMMQEADVNGDGEISLQEFIRMMNMK</sequence>
<dbReference type="AlphaFoldDB" id="A0A369K1Y0"/>
<dbReference type="SMART" id="SM00054">
    <property type="entry name" value="EFh"/>
    <property type="match status" value="4"/>
</dbReference>
<dbReference type="InterPro" id="IPR011992">
    <property type="entry name" value="EF-hand-dom_pair"/>
</dbReference>
<name>A0A369K1Y0_HYPMA</name>
<reference evidence="4" key="1">
    <citation type="submission" date="2018-04" db="EMBL/GenBank/DDBJ databases">
        <title>Whole genome sequencing of Hypsizygus marmoreus.</title>
        <authorList>
            <person name="Choi I.-G."/>
            <person name="Min B."/>
            <person name="Kim J.-G."/>
            <person name="Kim S."/>
            <person name="Oh Y.-L."/>
            <person name="Kong W.-S."/>
            <person name="Park H."/>
            <person name="Jeong J."/>
            <person name="Song E.-S."/>
        </authorList>
    </citation>
    <scope>NUCLEOTIDE SEQUENCE [LARGE SCALE GENOMIC DNA]</scope>
    <source>
        <strain evidence="4">51987-8</strain>
    </source>
</reference>
<feature type="domain" description="EF-hand" evidence="3">
    <location>
        <begin position="10"/>
        <end position="45"/>
    </location>
</feature>
<evidence type="ECO:0000313" key="4">
    <source>
        <dbReference type="EMBL" id="RDB26625.1"/>
    </source>
</evidence>
<evidence type="ECO:0000256" key="2">
    <source>
        <dbReference type="ARBA" id="ARBA00022837"/>
    </source>
</evidence>
<dbReference type="PROSITE" id="PS00018">
    <property type="entry name" value="EF_HAND_1"/>
    <property type="match status" value="4"/>
</dbReference>
<keyword evidence="5" id="KW-1185">Reference proteome</keyword>
<feature type="domain" description="EF-hand" evidence="3">
    <location>
        <begin position="119"/>
        <end position="151"/>
    </location>
</feature>
<dbReference type="FunCoup" id="A0A369K1Y0">
    <property type="interactions" value="150"/>
</dbReference>
<feature type="domain" description="EF-hand" evidence="3">
    <location>
        <begin position="46"/>
        <end position="81"/>
    </location>
</feature>
<dbReference type="PANTHER" id="PTHR23048">
    <property type="entry name" value="MYOSIN LIGHT CHAIN 1, 3"/>
    <property type="match status" value="1"/>
</dbReference>
<feature type="domain" description="EF-hand" evidence="3">
    <location>
        <begin position="83"/>
        <end position="118"/>
    </location>
</feature>
<gene>
    <name evidence="4" type="primary">CMD1_1</name>
    <name evidence="4" type="ORF">Hypma_005543</name>
</gene>
<dbReference type="Proteomes" id="UP000076154">
    <property type="component" value="Unassembled WGS sequence"/>
</dbReference>
<evidence type="ECO:0000313" key="5">
    <source>
        <dbReference type="Proteomes" id="UP000076154"/>
    </source>
</evidence>
<evidence type="ECO:0000259" key="3">
    <source>
        <dbReference type="PROSITE" id="PS50222"/>
    </source>
</evidence>
<dbReference type="STRING" id="39966.A0A369K1Y0"/>
<dbReference type="InParanoid" id="A0A369K1Y0"/>
<organism evidence="4 5">
    <name type="scientific">Hypsizygus marmoreus</name>
    <name type="common">White beech mushroom</name>
    <name type="synonym">Agaricus marmoreus</name>
    <dbReference type="NCBI Taxonomy" id="39966"/>
    <lineage>
        <taxon>Eukaryota</taxon>
        <taxon>Fungi</taxon>
        <taxon>Dikarya</taxon>
        <taxon>Basidiomycota</taxon>
        <taxon>Agaricomycotina</taxon>
        <taxon>Agaricomycetes</taxon>
        <taxon>Agaricomycetidae</taxon>
        <taxon>Agaricales</taxon>
        <taxon>Tricholomatineae</taxon>
        <taxon>Lyophyllaceae</taxon>
        <taxon>Hypsizygus</taxon>
    </lineage>
</organism>